<dbReference type="EMBL" id="JAUBDJ010000013">
    <property type="protein sequence ID" value="MDW0118479.1"/>
    <property type="molecule type" value="Genomic_DNA"/>
</dbReference>
<accession>A0AAW9ABQ5</accession>
<sequence length="48" mass="5370">MKQPMEAKRTGWFTARPPESVPSGAQINSTHSIIDKRAVTDNQFLLTI</sequence>
<evidence type="ECO:0000256" key="1">
    <source>
        <dbReference type="SAM" id="MobiDB-lite"/>
    </source>
</evidence>
<protein>
    <submittedName>
        <fullName evidence="2">Uncharacterized protein</fullName>
    </submittedName>
</protein>
<evidence type="ECO:0000313" key="3">
    <source>
        <dbReference type="Proteomes" id="UP001271648"/>
    </source>
</evidence>
<feature type="region of interest" description="Disordered" evidence="1">
    <location>
        <begin position="1"/>
        <end position="24"/>
    </location>
</feature>
<name>A0AAW9ABQ5_9BACL</name>
<gene>
    <name evidence="2" type="ORF">QTL97_16230</name>
</gene>
<dbReference type="AlphaFoldDB" id="A0AAW9ABQ5"/>
<comment type="caution">
    <text evidence="2">The sequence shown here is derived from an EMBL/GenBank/DDBJ whole genome shotgun (WGS) entry which is preliminary data.</text>
</comment>
<dbReference type="RefSeq" id="WP_317941259.1">
    <property type="nucleotide sequence ID" value="NZ_JAUBDJ010000013.1"/>
</dbReference>
<evidence type="ECO:0000313" key="2">
    <source>
        <dbReference type="EMBL" id="MDW0118479.1"/>
    </source>
</evidence>
<keyword evidence="3" id="KW-1185">Reference proteome</keyword>
<reference evidence="2 3" key="1">
    <citation type="submission" date="2023-06" db="EMBL/GenBank/DDBJ databases">
        <title>Sporosarcina sp. nov., isolated from Korean traditional fermented seafood 'Jeotgal'.</title>
        <authorList>
            <person name="Yang A.I."/>
            <person name="Shin N.-R."/>
        </authorList>
    </citation>
    <scope>NUCLEOTIDE SEQUENCE [LARGE SCALE GENOMIC DNA]</scope>
    <source>
        <strain evidence="2 3">KCTC43456</strain>
    </source>
</reference>
<organism evidence="2 3">
    <name type="scientific">Sporosarcina thermotolerans</name>
    <dbReference type="NCBI Taxonomy" id="633404"/>
    <lineage>
        <taxon>Bacteria</taxon>
        <taxon>Bacillati</taxon>
        <taxon>Bacillota</taxon>
        <taxon>Bacilli</taxon>
        <taxon>Bacillales</taxon>
        <taxon>Caryophanaceae</taxon>
        <taxon>Sporosarcina</taxon>
    </lineage>
</organism>
<dbReference type="Proteomes" id="UP001271648">
    <property type="component" value="Unassembled WGS sequence"/>
</dbReference>
<proteinExistence type="predicted"/>